<evidence type="ECO:0000256" key="1">
    <source>
        <dbReference type="ARBA" id="ARBA00002486"/>
    </source>
</evidence>
<comment type="function">
    <text evidence="1">Transcriptional repressor of xylose-utilizing enzymes.</text>
</comment>
<dbReference type="InterPro" id="IPR036390">
    <property type="entry name" value="WH_DNA-bd_sf"/>
</dbReference>
<dbReference type="Pfam" id="PF00480">
    <property type="entry name" value="ROK"/>
    <property type="match status" value="1"/>
</dbReference>
<dbReference type="PANTHER" id="PTHR18964">
    <property type="entry name" value="ROK (REPRESSOR, ORF, KINASE) FAMILY"/>
    <property type="match status" value="1"/>
</dbReference>
<dbReference type="Gene3D" id="3.30.420.40">
    <property type="match status" value="2"/>
</dbReference>
<dbReference type="SUPFAM" id="SSF53067">
    <property type="entry name" value="Actin-like ATPase domain"/>
    <property type="match status" value="1"/>
</dbReference>
<evidence type="ECO:0000313" key="5">
    <source>
        <dbReference type="Proteomes" id="UP000824140"/>
    </source>
</evidence>
<protein>
    <submittedName>
        <fullName evidence="4">ROK family transcriptional regulator</fullName>
    </submittedName>
</protein>
<dbReference type="Pfam" id="PF13412">
    <property type="entry name" value="HTH_24"/>
    <property type="match status" value="1"/>
</dbReference>
<dbReference type="GO" id="GO:0042732">
    <property type="term" value="P:D-xylose metabolic process"/>
    <property type="evidence" value="ECO:0007669"/>
    <property type="project" value="UniProtKB-KW"/>
</dbReference>
<dbReference type="EMBL" id="DVJN01000171">
    <property type="protein sequence ID" value="HIS93046.1"/>
    <property type="molecule type" value="Genomic_DNA"/>
</dbReference>
<sequence>MGTIRIRDQSYIKQKNIESILRVLEECQPISRAEISRITDMSPASITRIVNALLALGLVSEGNIAPAAGRGRRAINLRIRPDGMYTLGVSLESSRIRLGVMDFAGHLAAAEETALPAPPASPEEAAGIARALFGRLGGAEKWPGLRAVGVSVPGTVDNEAGRAARSDQLAWTDVSVTEPFARVFGLPAWAENDVKACLVGERAVRSIPDDEDAAYLLIGTGLGLAVSAGGHVLRGAGNAAGEIDGVPFGAGRLSDYLVERNLLALARSRDASVRRVDDIVLAQNEGAAWAVELMDSVIEAVRVALYIVNAFARPHHILLGGSLVRAIAPFVQERLPGVRLWMGQNYADACVTGAAILARRQARRLLIAQKLTVQ</sequence>
<proteinExistence type="inferred from homology"/>
<dbReference type="SUPFAM" id="SSF46785">
    <property type="entry name" value="Winged helix' DNA-binding domain"/>
    <property type="match status" value="1"/>
</dbReference>
<accession>A0A9D1G0V0</accession>
<comment type="similarity">
    <text evidence="2">Belongs to the ROK (NagC/XylR) family.</text>
</comment>
<dbReference type="InterPro" id="IPR043129">
    <property type="entry name" value="ATPase_NBD"/>
</dbReference>
<dbReference type="Proteomes" id="UP000824140">
    <property type="component" value="Unassembled WGS sequence"/>
</dbReference>
<keyword evidence="3" id="KW-0119">Carbohydrate metabolism</keyword>
<evidence type="ECO:0000256" key="2">
    <source>
        <dbReference type="ARBA" id="ARBA00006479"/>
    </source>
</evidence>
<reference evidence="4" key="2">
    <citation type="journal article" date="2021" name="PeerJ">
        <title>Extensive microbial diversity within the chicken gut microbiome revealed by metagenomics and culture.</title>
        <authorList>
            <person name="Gilroy R."/>
            <person name="Ravi A."/>
            <person name="Getino M."/>
            <person name="Pursley I."/>
            <person name="Horton D.L."/>
            <person name="Alikhan N.F."/>
            <person name="Baker D."/>
            <person name="Gharbi K."/>
            <person name="Hall N."/>
            <person name="Watson M."/>
            <person name="Adriaenssens E.M."/>
            <person name="Foster-Nyarko E."/>
            <person name="Jarju S."/>
            <person name="Secka A."/>
            <person name="Antonio M."/>
            <person name="Oren A."/>
            <person name="Chaudhuri R.R."/>
            <person name="La Ragione R."/>
            <person name="Hildebrand F."/>
            <person name="Pallen M.J."/>
        </authorList>
    </citation>
    <scope>NUCLEOTIDE SEQUENCE</scope>
    <source>
        <strain evidence="4">13766</strain>
    </source>
</reference>
<comment type="caution">
    <text evidence="4">The sequence shown here is derived from an EMBL/GenBank/DDBJ whole genome shotgun (WGS) entry which is preliminary data.</text>
</comment>
<reference evidence="4" key="1">
    <citation type="submission" date="2020-10" db="EMBL/GenBank/DDBJ databases">
        <authorList>
            <person name="Gilroy R."/>
        </authorList>
    </citation>
    <scope>NUCLEOTIDE SEQUENCE</scope>
    <source>
        <strain evidence="4">13766</strain>
    </source>
</reference>
<evidence type="ECO:0000313" key="4">
    <source>
        <dbReference type="EMBL" id="HIS93046.1"/>
    </source>
</evidence>
<keyword evidence="3" id="KW-0859">Xylose metabolism</keyword>
<gene>
    <name evidence="4" type="ORF">IAA84_08550</name>
</gene>
<dbReference type="InterPro" id="IPR036388">
    <property type="entry name" value="WH-like_DNA-bd_sf"/>
</dbReference>
<dbReference type="Gene3D" id="1.10.10.10">
    <property type="entry name" value="Winged helix-like DNA-binding domain superfamily/Winged helix DNA-binding domain"/>
    <property type="match status" value="1"/>
</dbReference>
<dbReference type="InterPro" id="IPR000600">
    <property type="entry name" value="ROK"/>
</dbReference>
<dbReference type="AlphaFoldDB" id="A0A9D1G0V0"/>
<dbReference type="PANTHER" id="PTHR18964:SF173">
    <property type="entry name" value="GLUCOKINASE"/>
    <property type="match status" value="1"/>
</dbReference>
<evidence type="ECO:0000256" key="3">
    <source>
        <dbReference type="ARBA" id="ARBA00022629"/>
    </source>
</evidence>
<name>A0A9D1G0V0_9FIRM</name>
<organism evidence="4 5">
    <name type="scientific">Candidatus Alectryocaccomicrobium excrementavium</name>
    <dbReference type="NCBI Taxonomy" id="2840668"/>
    <lineage>
        <taxon>Bacteria</taxon>
        <taxon>Bacillati</taxon>
        <taxon>Bacillota</taxon>
        <taxon>Clostridia</taxon>
        <taxon>Candidatus Alectryocaccomicrobium</taxon>
    </lineage>
</organism>